<organism evidence="2 3">
    <name type="scientific">Parachitinimonas caeni</name>
    <dbReference type="NCBI Taxonomy" id="3031301"/>
    <lineage>
        <taxon>Bacteria</taxon>
        <taxon>Pseudomonadati</taxon>
        <taxon>Pseudomonadota</taxon>
        <taxon>Betaproteobacteria</taxon>
        <taxon>Neisseriales</taxon>
        <taxon>Chitinibacteraceae</taxon>
        <taxon>Parachitinimonas</taxon>
    </lineage>
</organism>
<feature type="region of interest" description="Disordered" evidence="1">
    <location>
        <begin position="479"/>
        <end position="506"/>
    </location>
</feature>
<gene>
    <name evidence="2" type="ORF">PZA18_04785</name>
</gene>
<keyword evidence="3" id="KW-1185">Reference proteome</keyword>
<evidence type="ECO:0008006" key="4">
    <source>
        <dbReference type="Google" id="ProtNLM"/>
    </source>
</evidence>
<sequence length="506" mass="55995">MSLFPIPKPKPSTSKPTRRGKGKTSDKAPEYRPVGQSKYPVSRRVSGPNTATFYYLDTKRFPVVCEDDRNRIRNECDTHGGKQRSKDSMQEARLDPRKHPPGSLTRRLQDKFKDAVTTLDNFGKQKVKYKKNPQNAWLEDHCSGQWNKPGGDKVRDADDNATLDTPEAAQTMKREKSGSIEEFKKQIEGQVGGLQKQFEGKLAEAHKKLTDFAWDYMKQHGKDAFDGAAEKMAQRKALTRFPLLAKALSRLSFYEGLGTLIGNTAGAIATDDMAKAFDILEKELDAIRQQIDDCRRMLSEGGLEDIMASTQAGIALANPCLKARKCMLVPYKDTGKTSKGQGCCPGQTGHHLLPGAMFRKYSQNPETKKYAPEKVSRDSKKIKPRPCWESYEHGDAPTMCLEGTTNNATNGSHGAAHEVTGELLEKDREQPDMPYTVARDKIATALGRAFGCNPQCIIEQLDAYYKKIHNCGPLESATVTPHSGNQHGGPKPAPTEPVPTAPDAPF</sequence>
<evidence type="ECO:0000313" key="3">
    <source>
        <dbReference type="Proteomes" id="UP001172778"/>
    </source>
</evidence>
<feature type="compositionally biased region" description="Pro residues" evidence="1">
    <location>
        <begin position="491"/>
        <end position="506"/>
    </location>
</feature>
<name>A0ABT7DTG3_9NEIS</name>
<evidence type="ECO:0000256" key="1">
    <source>
        <dbReference type="SAM" id="MobiDB-lite"/>
    </source>
</evidence>
<protein>
    <recommendedName>
        <fullName evidence="4">Tox-GHH2 domain-containing protein</fullName>
    </recommendedName>
</protein>
<feature type="compositionally biased region" description="Pro residues" evidence="1">
    <location>
        <begin position="1"/>
        <end position="10"/>
    </location>
</feature>
<dbReference type="Proteomes" id="UP001172778">
    <property type="component" value="Unassembled WGS sequence"/>
</dbReference>
<reference evidence="2" key="1">
    <citation type="submission" date="2023-03" db="EMBL/GenBank/DDBJ databases">
        <title>Chitinimonas shenzhenensis gen. nov., sp. nov., a novel member of family Burkholderiaceae isolated from activated sludge collected in Shen Zhen, China.</title>
        <authorList>
            <person name="Wang X."/>
        </authorList>
    </citation>
    <scope>NUCLEOTIDE SEQUENCE</scope>
    <source>
        <strain evidence="2">DQS-5</strain>
    </source>
</reference>
<dbReference type="EMBL" id="JARRAF010000004">
    <property type="protein sequence ID" value="MDK2123365.1"/>
    <property type="molecule type" value="Genomic_DNA"/>
</dbReference>
<accession>A0ABT7DTG3</accession>
<feature type="compositionally biased region" description="Basic and acidic residues" evidence="1">
    <location>
        <begin position="73"/>
        <end position="98"/>
    </location>
</feature>
<feature type="region of interest" description="Disordered" evidence="1">
    <location>
        <begin position="73"/>
        <end position="104"/>
    </location>
</feature>
<dbReference type="RefSeq" id="WP_284099655.1">
    <property type="nucleotide sequence ID" value="NZ_JARRAF010000004.1"/>
</dbReference>
<evidence type="ECO:0000313" key="2">
    <source>
        <dbReference type="EMBL" id="MDK2123365.1"/>
    </source>
</evidence>
<proteinExistence type="predicted"/>
<feature type="region of interest" description="Disordered" evidence="1">
    <location>
        <begin position="1"/>
        <end position="47"/>
    </location>
</feature>
<comment type="caution">
    <text evidence="2">The sequence shown here is derived from an EMBL/GenBank/DDBJ whole genome shotgun (WGS) entry which is preliminary data.</text>
</comment>